<reference evidence="1 2" key="1">
    <citation type="submission" date="2016-10" db="EMBL/GenBank/DDBJ databases">
        <authorList>
            <person name="de Groot N.N."/>
        </authorList>
    </citation>
    <scope>NUCLEOTIDE SEQUENCE [LARGE SCALE GENOMIC DNA]</scope>
    <source>
        <strain evidence="1 2">KH2T6</strain>
    </source>
</reference>
<evidence type="ECO:0000313" key="1">
    <source>
        <dbReference type="EMBL" id="SEK75315.1"/>
    </source>
</evidence>
<protein>
    <submittedName>
        <fullName evidence="1">Uncharacterized protein</fullName>
    </submittedName>
</protein>
<sequence length="52" mass="6261">MRIGRGYAWGISGFWKVTLMIFLKELYHIRKITDSIKQRFRLIGVIQYNITK</sequence>
<name>A0A1H7JPA3_RUMAL</name>
<dbReference type="AlphaFoldDB" id="A0A1H7JPA3"/>
<organism evidence="1 2">
    <name type="scientific">Ruminococcus albus</name>
    <dbReference type="NCBI Taxonomy" id="1264"/>
    <lineage>
        <taxon>Bacteria</taxon>
        <taxon>Bacillati</taxon>
        <taxon>Bacillota</taxon>
        <taxon>Clostridia</taxon>
        <taxon>Eubacteriales</taxon>
        <taxon>Oscillospiraceae</taxon>
        <taxon>Ruminococcus</taxon>
    </lineage>
</organism>
<dbReference type="EMBL" id="FOAT01000005">
    <property type="protein sequence ID" value="SEK75315.1"/>
    <property type="molecule type" value="Genomic_DNA"/>
</dbReference>
<accession>A0A1H7JPA3</accession>
<evidence type="ECO:0000313" key="2">
    <source>
        <dbReference type="Proteomes" id="UP000186015"/>
    </source>
</evidence>
<gene>
    <name evidence="1" type="ORF">SAMN05216469_105113</name>
</gene>
<dbReference type="Proteomes" id="UP000186015">
    <property type="component" value="Unassembled WGS sequence"/>
</dbReference>
<proteinExistence type="predicted"/>